<dbReference type="SUPFAM" id="SSF55895">
    <property type="entry name" value="Ribonuclease Rh-like"/>
    <property type="match status" value="1"/>
</dbReference>
<proteinExistence type="inferred from homology"/>
<dbReference type="GO" id="GO:0033897">
    <property type="term" value="F:ribonuclease T2 activity"/>
    <property type="evidence" value="ECO:0007669"/>
    <property type="project" value="InterPro"/>
</dbReference>
<evidence type="ECO:0000256" key="2">
    <source>
        <dbReference type="RuleBase" id="RU004328"/>
    </source>
</evidence>
<dbReference type="Pfam" id="PF00445">
    <property type="entry name" value="Ribonuclease_T2"/>
    <property type="match status" value="1"/>
</dbReference>
<sequence length="144" mass="15880">MVTLNGKSKFVNPEWVERAILRTKAHDILCILKVAGIHPNGNSYASSAIIKAIQDVTLHKPDIVCNKDTNGNIYLFEVHLCFEYNGRVVQDCKGLARACEGKNPIFPATPRLTVAPLLDEELNLKIDQGVEANKTIDIVAANKK</sequence>
<dbReference type="EMBL" id="JARAOO010000003">
    <property type="protein sequence ID" value="KAJ7974640.1"/>
    <property type="molecule type" value="Genomic_DNA"/>
</dbReference>
<protein>
    <submittedName>
        <fullName evidence="3">Ribonuclease</fullName>
    </submittedName>
</protein>
<dbReference type="GO" id="GO:0006401">
    <property type="term" value="P:RNA catabolic process"/>
    <property type="evidence" value="ECO:0007669"/>
    <property type="project" value="TreeGrafter"/>
</dbReference>
<dbReference type="PANTHER" id="PTHR11240">
    <property type="entry name" value="RIBONUCLEASE T2"/>
    <property type="match status" value="1"/>
</dbReference>
<name>A0AAD7Q4B5_QUISA</name>
<dbReference type="InterPro" id="IPR036430">
    <property type="entry name" value="RNase_T2-like_sf"/>
</dbReference>
<dbReference type="AlphaFoldDB" id="A0AAD7Q4B5"/>
<dbReference type="PANTHER" id="PTHR11240:SF22">
    <property type="entry name" value="RIBONUCLEASE T2"/>
    <property type="match status" value="1"/>
</dbReference>
<organism evidence="3 4">
    <name type="scientific">Quillaja saponaria</name>
    <name type="common">Soap bark tree</name>
    <dbReference type="NCBI Taxonomy" id="32244"/>
    <lineage>
        <taxon>Eukaryota</taxon>
        <taxon>Viridiplantae</taxon>
        <taxon>Streptophyta</taxon>
        <taxon>Embryophyta</taxon>
        <taxon>Tracheophyta</taxon>
        <taxon>Spermatophyta</taxon>
        <taxon>Magnoliopsida</taxon>
        <taxon>eudicotyledons</taxon>
        <taxon>Gunneridae</taxon>
        <taxon>Pentapetalae</taxon>
        <taxon>rosids</taxon>
        <taxon>fabids</taxon>
        <taxon>Fabales</taxon>
        <taxon>Quillajaceae</taxon>
        <taxon>Quillaja</taxon>
    </lineage>
</organism>
<evidence type="ECO:0000313" key="4">
    <source>
        <dbReference type="Proteomes" id="UP001163823"/>
    </source>
</evidence>
<keyword evidence="4" id="KW-1185">Reference proteome</keyword>
<dbReference type="InterPro" id="IPR001568">
    <property type="entry name" value="RNase_T2-like"/>
</dbReference>
<dbReference type="GO" id="GO:0003723">
    <property type="term" value="F:RNA binding"/>
    <property type="evidence" value="ECO:0007669"/>
    <property type="project" value="InterPro"/>
</dbReference>
<dbReference type="KEGG" id="qsa:O6P43_004682"/>
<comment type="similarity">
    <text evidence="1 2">Belongs to the RNase T2 family.</text>
</comment>
<reference evidence="3" key="1">
    <citation type="journal article" date="2023" name="Science">
        <title>Elucidation of the pathway for biosynthesis of saponin adjuvants from the soapbark tree.</title>
        <authorList>
            <person name="Reed J."/>
            <person name="Orme A."/>
            <person name="El-Demerdash A."/>
            <person name="Owen C."/>
            <person name="Martin L.B.B."/>
            <person name="Misra R.C."/>
            <person name="Kikuchi S."/>
            <person name="Rejzek M."/>
            <person name="Martin A.C."/>
            <person name="Harkess A."/>
            <person name="Leebens-Mack J."/>
            <person name="Louveau T."/>
            <person name="Stephenson M.J."/>
            <person name="Osbourn A."/>
        </authorList>
    </citation>
    <scope>NUCLEOTIDE SEQUENCE</scope>
    <source>
        <strain evidence="3">S10</strain>
    </source>
</reference>
<dbReference type="Proteomes" id="UP001163823">
    <property type="component" value="Chromosome 3"/>
</dbReference>
<gene>
    <name evidence="3" type="ORF">O6P43_004682</name>
</gene>
<dbReference type="Gene3D" id="3.90.730.10">
    <property type="entry name" value="Ribonuclease T2-like"/>
    <property type="match status" value="1"/>
</dbReference>
<comment type="caution">
    <text evidence="3">The sequence shown here is derived from an EMBL/GenBank/DDBJ whole genome shotgun (WGS) entry which is preliminary data.</text>
</comment>
<accession>A0AAD7Q4B5</accession>
<dbReference type="GO" id="GO:0005576">
    <property type="term" value="C:extracellular region"/>
    <property type="evidence" value="ECO:0007669"/>
    <property type="project" value="TreeGrafter"/>
</dbReference>
<evidence type="ECO:0000313" key="3">
    <source>
        <dbReference type="EMBL" id="KAJ7974640.1"/>
    </source>
</evidence>
<evidence type="ECO:0000256" key="1">
    <source>
        <dbReference type="ARBA" id="ARBA00007469"/>
    </source>
</evidence>